<feature type="region of interest" description="Disordered" evidence="1">
    <location>
        <begin position="210"/>
        <end position="311"/>
    </location>
</feature>
<dbReference type="WBParaSite" id="ACRNAN_scaffold480.g32953.t1">
    <property type="protein sequence ID" value="ACRNAN_scaffold480.g32953.t1"/>
    <property type="gene ID" value="ACRNAN_scaffold480.g32953"/>
</dbReference>
<keyword evidence="3" id="KW-1185">Reference proteome</keyword>
<sequence length="327" mass="36160">MNSPLADFLTFISPICILVVFFLCFFRFLFRSCRCCSAEEQQEDSSCSSGPPSTSENPRLEWMRSLIGAGGPQIHPVSAGHPFSATDVVFIPQHLLEEPFPPKYEDAIKMRSPSTEVATTPRRPSITTIHPVTPAPSPPPLYEEEATPREENHVSPPPPSIELPPNYSSPNLSATLARHRNSLTIDRPTPMFSAARQYRRSLGDAYLDVVPENEDRGSSPTTSSSPRRSSLTTQQPTFSAQNSRPSSSDRPTTSTETRTSSHENLTIQEAPRRVSIDMSSYEAPLPGAVTDETPRDTSDSPPMLNTRRNSDRRFSCLTISDLNVQTL</sequence>
<evidence type="ECO:0000313" key="4">
    <source>
        <dbReference type="WBParaSite" id="ACRNAN_scaffold480.g32953.t1"/>
    </source>
</evidence>
<feature type="compositionally biased region" description="Low complexity" evidence="1">
    <location>
        <begin position="218"/>
        <end position="230"/>
    </location>
</feature>
<feature type="compositionally biased region" description="Polar residues" evidence="1">
    <location>
        <begin position="231"/>
        <end position="242"/>
    </location>
</feature>
<feature type="region of interest" description="Disordered" evidence="1">
    <location>
        <begin position="112"/>
        <end position="173"/>
    </location>
</feature>
<evidence type="ECO:0000256" key="2">
    <source>
        <dbReference type="SAM" id="Phobius"/>
    </source>
</evidence>
<feature type="compositionally biased region" description="Low complexity" evidence="1">
    <location>
        <begin position="243"/>
        <end position="258"/>
    </location>
</feature>
<keyword evidence="2" id="KW-0472">Membrane</keyword>
<reference evidence="4" key="1">
    <citation type="submission" date="2022-11" db="UniProtKB">
        <authorList>
            <consortium name="WormBaseParasite"/>
        </authorList>
    </citation>
    <scope>IDENTIFICATION</scope>
</reference>
<name>A0A914E1C1_9BILA</name>
<evidence type="ECO:0000256" key="1">
    <source>
        <dbReference type="SAM" id="MobiDB-lite"/>
    </source>
</evidence>
<evidence type="ECO:0000313" key="3">
    <source>
        <dbReference type="Proteomes" id="UP000887540"/>
    </source>
</evidence>
<dbReference type="AlphaFoldDB" id="A0A914E1C1"/>
<keyword evidence="2" id="KW-1133">Transmembrane helix</keyword>
<organism evidence="3 4">
    <name type="scientific">Acrobeloides nanus</name>
    <dbReference type="NCBI Taxonomy" id="290746"/>
    <lineage>
        <taxon>Eukaryota</taxon>
        <taxon>Metazoa</taxon>
        <taxon>Ecdysozoa</taxon>
        <taxon>Nematoda</taxon>
        <taxon>Chromadorea</taxon>
        <taxon>Rhabditida</taxon>
        <taxon>Tylenchina</taxon>
        <taxon>Cephalobomorpha</taxon>
        <taxon>Cephaloboidea</taxon>
        <taxon>Cephalobidae</taxon>
        <taxon>Acrobeloides</taxon>
    </lineage>
</organism>
<proteinExistence type="predicted"/>
<keyword evidence="2" id="KW-0812">Transmembrane</keyword>
<feature type="transmembrane region" description="Helical" evidence="2">
    <location>
        <begin position="12"/>
        <end position="30"/>
    </location>
</feature>
<dbReference type="Proteomes" id="UP000887540">
    <property type="component" value="Unplaced"/>
</dbReference>
<accession>A0A914E1C1</accession>
<protein>
    <submittedName>
        <fullName evidence="4">Uncharacterized protein</fullName>
    </submittedName>
</protein>